<accession>A0ABY5S4S1</accession>
<gene>
    <name evidence="9 11" type="primary">hisC</name>
    <name evidence="11" type="ORF">L1F29_25145</name>
</gene>
<dbReference type="CDD" id="cd00609">
    <property type="entry name" value="AAT_like"/>
    <property type="match status" value="1"/>
</dbReference>
<keyword evidence="9" id="KW-0028">Amino-acid biosynthesis</keyword>
<evidence type="ECO:0000256" key="4">
    <source>
        <dbReference type="ARBA" id="ARBA00022576"/>
    </source>
</evidence>
<feature type="modified residue" description="N6-(pyridoxal phosphate)lysine" evidence="9">
    <location>
        <position position="212"/>
    </location>
</feature>
<comment type="similarity">
    <text evidence="9">Belongs to the class-II pyridoxal-phosphate-dependent aminotransferase family. Histidinol-phosphate aminotransferase subfamily.</text>
</comment>
<comment type="catalytic activity">
    <reaction evidence="8 9">
        <text>L-histidinol phosphate + 2-oxoglutarate = 3-(imidazol-4-yl)-2-oxopropyl phosphate + L-glutamate</text>
        <dbReference type="Rhea" id="RHEA:23744"/>
        <dbReference type="ChEBI" id="CHEBI:16810"/>
        <dbReference type="ChEBI" id="CHEBI:29985"/>
        <dbReference type="ChEBI" id="CHEBI:57766"/>
        <dbReference type="ChEBI" id="CHEBI:57980"/>
        <dbReference type="EC" id="2.6.1.9"/>
    </reaction>
</comment>
<dbReference type="InterPro" id="IPR004839">
    <property type="entry name" value="Aminotransferase_I/II_large"/>
</dbReference>
<dbReference type="EC" id="2.6.1.9" evidence="9"/>
<comment type="pathway">
    <text evidence="2 9">Amino-acid biosynthesis; L-histidine biosynthesis; L-histidine from 5-phospho-alpha-D-ribose 1-diphosphate: step 7/9.</text>
</comment>
<dbReference type="InterPro" id="IPR015424">
    <property type="entry name" value="PyrdxlP-dep_Trfase"/>
</dbReference>
<organism evidence="11 12">
    <name type="scientific">Paenibacillus spongiae</name>
    <dbReference type="NCBI Taxonomy" id="2909671"/>
    <lineage>
        <taxon>Bacteria</taxon>
        <taxon>Bacillati</taxon>
        <taxon>Bacillota</taxon>
        <taxon>Bacilli</taxon>
        <taxon>Bacillales</taxon>
        <taxon>Paenibacillaceae</taxon>
        <taxon>Paenibacillus</taxon>
    </lineage>
</organism>
<evidence type="ECO:0000256" key="5">
    <source>
        <dbReference type="ARBA" id="ARBA00022679"/>
    </source>
</evidence>
<evidence type="ECO:0000256" key="3">
    <source>
        <dbReference type="ARBA" id="ARBA00011738"/>
    </source>
</evidence>
<dbReference type="SUPFAM" id="SSF53383">
    <property type="entry name" value="PLP-dependent transferases"/>
    <property type="match status" value="1"/>
</dbReference>
<dbReference type="RefSeq" id="WP_258384787.1">
    <property type="nucleotide sequence ID" value="NZ_CP091430.1"/>
</dbReference>
<evidence type="ECO:0000313" key="11">
    <source>
        <dbReference type="EMBL" id="UVI28699.1"/>
    </source>
</evidence>
<dbReference type="Proteomes" id="UP001057877">
    <property type="component" value="Chromosome"/>
</dbReference>
<dbReference type="Gene3D" id="3.40.640.10">
    <property type="entry name" value="Type I PLP-dependent aspartate aminotransferase-like (Major domain)"/>
    <property type="match status" value="1"/>
</dbReference>
<comment type="cofactor">
    <cofactor evidence="1 9">
        <name>pyridoxal 5'-phosphate</name>
        <dbReference type="ChEBI" id="CHEBI:597326"/>
    </cofactor>
</comment>
<evidence type="ECO:0000256" key="2">
    <source>
        <dbReference type="ARBA" id="ARBA00005011"/>
    </source>
</evidence>
<dbReference type="InterPro" id="IPR050106">
    <property type="entry name" value="HistidinolP_aminotransfase"/>
</dbReference>
<dbReference type="PANTHER" id="PTHR43643">
    <property type="entry name" value="HISTIDINOL-PHOSPHATE AMINOTRANSFERASE 2"/>
    <property type="match status" value="1"/>
</dbReference>
<keyword evidence="6 9" id="KW-0663">Pyridoxal phosphate</keyword>
<name>A0ABY5S4S1_9BACL</name>
<dbReference type="InterPro" id="IPR015422">
    <property type="entry name" value="PyrdxlP-dep_Trfase_small"/>
</dbReference>
<dbReference type="EMBL" id="CP091430">
    <property type="protein sequence ID" value="UVI28699.1"/>
    <property type="molecule type" value="Genomic_DNA"/>
</dbReference>
<proteinExistence type="inferred from homology"/>
<dbReference type="NCBIfam" id="TIGR01141">
    <property type="entry name" value="hisC"/>
    <property type="match status" value="1"/>
</dbReference>
<protein>
    <recommendedName>
        <fullName evidence="9">Histidinol-phosphate aminotransferase</fullName>
        <ecNumber evidence="9">2.6.1.9</ecNumber>
    </recommendedName>
    <alternativeName>
        <fullName evidence="9">Imidazole acetol-phosphate transaminase</fullName>
    </alternativeName>
</protein>
<dbReference type="GO" id="GO:0004400">
    <property type="term" value="F:histidinol-phosphate transaminase activity"/>
    <property type="evidence" value="ECO:0007669"/>
    <property type="project" value="UniProtKB-EC"/>
</dbReference>
<dbReference type="InterPro" id="IPR015421">
    <property type="entry name" value="PyrdxlP-dep_Trfase_major"/>
</dbReference>
<dbReference type="Pfam" id="PF00155">
    <property type="entry name" value="Aminotran_1_2"/>
    <property type="match status" value="1"/>
</dbReference>
<dbReference type="PROSITE" id="PS00599">
    <property type="entry name" value="AA_TRANSFER_CLASS_2"/>
    <property type="match status" value="1"/>
</dbReference>
<feature type="domain" description="Aminotransferase class I/classII large" evidence="10">
    <location>
        <begin position="27"/>
        <end position="348"/>
    </location>
</feature>
<evidence type="ECO:0000256" key="9">
    <source>
        <dbReference type="HAMAP-Rule" id="MF_01023"/>
    </source>
</evidence>
<keyword evidence="4 9" id="KW-0032">Aminotransferase</keyword>
<keyword evidence="5 9" id="KW-0808">Transferase</keyword>
<evidence type="ECO:0000256" key="6">
    <source>
        <dbReference type="ARBA" id="ARBA00022898"/>
    </source>
</evidence>
<evidence type="ECO:0000259" key="10">
    <source>
        <dbReference type="Pfam" id="PF00155"/>
    </source>
</evidence>
<dbReference type="HAMAP" id="MF_01023">
    <property type="entry name" value="HisC_aminotrans_2"/>
    <property type="match status" value="1"/>
</dbReference>
<keyword evidence="12" id="KW-1185">Reference proteome</keyword>
<dbReference type="InterPro" id="IPR001917">
    <property type="entry name" value="Aminotrans_II_pyridoxalP_BS"/>
</dbReference>
<dbReference type="Gene3D" id="3.90.1150.10">
    <property type="entry name" value="Aspartate Aminotransferase, domain 1"/>
    <property type="match status" value="1"/>
</dbReference>
<dbReference type="InterPro" id="IPR005861">
    <property type="entry name" value="HisP_aminotrans"/>
</dbReference>
<evidence type="ECO:0000256" key="8">
    <source>
        <dbReference type="ARBA" id="ARBA00047481"/>
    </source>
</evidence>
<evidence type="ECO:0000313" key="12">
    <source>
        <dbReference type="Proteomes" id="UP001057877"/>
    </source>
</evidence>
<dbReference type="PANTHER" id="PTHR43643:SF3">
    <property type="entry name" value="HISTIDINOL-PHOSPHATE AMINOTRANSFERASE"/>
    <property type="match status" value="1"/>
</dbReference>
<evidence type="ECO:0000256" key="7">
    <source>
        <dbReference type="ARBA" id="ARBA00023102"/>
    </source>
</evidence>
<sequence>MSIVLPHIEALATYALGEQPPEGVPSVKLNQNESPYPPSPRVLQALRDMSEEELRRYPDAACVELRKSLSAKLGIEAERIFCGNGSSEIISLIFKVFIGPGGSIALPDPSFGLYHTVAASYQAASKAVPTREDFTVDVDGLLASGAKAIVLVNPNAPTGLLLSSGEVERLVSGFPGLVVIDEAYIDFAEPGASSLELLSKYSNVMILRTFSKAYALCGARVGYCMADRSLIEALEKGRDIYNVNAISRKLAVAAIEDAGYVNDTIARSNRSRSELTARLRKMGFDVLPSQTNFVLCAPPVQEGITAKHIEERLTEAHIFVRHFDHPRLRGMLRISIGTESEIQQLLSELVRILA</sequence>
<comment type="subunit">
    <text evidence="3 9">Homodimer.</text>
</comment>
<reference evidence="11" key="1">
    <citation type="submission" date="2022-01" db="EMBL/GenBank/DDBJ databases">
        <title>Paenibacillus spongiae sp. nov., isolated from marine sponge.</title>
        <authorList>
            <person name="Li Z."/>
            <person name="Zhang M."/>
        </authorList>
    </citation>
    <scope>NUCLEOTIDE SEQUENCE</scope>
    <source>
        <strain evidence="11">PHS-Z3</strain>
    </source>
</reference>
<evidence type="ECO:0000256" key="1">
    <source>
        <dbReference type="ARBA" id="ARBA00001933"/>
    </source>
</evidence>
<keyword evidence="7 9" id="KW-0368">Histidine biosynthesis</keyword>